<evidence type="ECO:0000313" key="1">
    <source>
        <dbReference type="EMBL" id="CBY42127.1"/>
    </source>
</evidence>
<organism evidence="1">
    <name type="scientific">Oikopleura dioica</name>
    <name type="common">Tunicate</name>
    <dbReference type="NCBI Taxonomy" id="34765"/>
    <lineage>
        <taxon>Eukaryota</taxon>
        <taxon>Metazoa</taxon>
        <taxon>Chordata</taxon>
        <taxon>Tunicata</taxon>
        <taxon>Appendicularia</taxon>
        <taxon>Copelata</taxon>
        <taxon>Oikopleuridae</taxon>
        <taxon>Oikopleura</taxon>
    </lineage>
</organism>
<sequence length="50" mass="5704">AAWTTIKDYAKKLFDPASEYRFCANAVLLSSKESLKSFMERTKSKDNAQN</sequence>
<proteinExistence type="predicted"/>
<protein>
    <submittedName>
        <fullName evidence="1">Uncharacterized protein</fullName>
    </submittedName>
</protein>
<reference evidence="1" key="1">
    <citation type="journal article" date="2010" name="Science">
        <title>Plasticity of animal genome architecture unmasked by rapid evolution of a pelagic tunicate.</title>
        <authorList>
            <person name="Denoeud F."/>
            <person name="Henriet S."/>
            <person name="Mungpakdee S."/>
            <person name="Aury J.M."/>
            <person name="Da Silva C."/>
            <person name="Brinkmann H."/>
            <person name="Mikhaleva J."/>
            <person name="Olsen L.C."/>
            <person name="Jubin C."/>
            <person name="Canestro C."/>
            <person name="Bouquet J.M."/>
            <person name="Danks G."/>
            <person name="Poulain J."/>
            <person name="Campsteijn C."/>
            <person name="Adamski M."/>
            <person name="Cross I."/>
            <person name="Yadetie F."/>
            <person name="Muffato M."/>
            <person name="Louis A."/>
            <person name="Butcher S."/>
            <person name="Tsagkogeorga G."/>
            <person name="Konrad A."/>
            <person name="Singh S."/>
            <person name="Jensen M.F."/>
            <person name="Cong E.H."/>
            <person name="Eikeseth-Otteraa H."/>
            <person name="Noel B."/>
            <person name="Anthouard V."/>
            <person name="Porcel B.M."/>
            <person name="Kachouri-Lafond R."/>
            <person name="Nishino A."/>
            <person name="Ugolini M."/>
            <person name="Chourrout P."/>
            <person name="Nishida H."/>
            <person name="Aasland R."/>
            <person name="Huzurbazar S."/>
            <person name="Westhof E."/>
            <person name="Delsuc F."/>
            <person name="Lehrach H."/>
            <person name="Reinhardt R."/>
            <person name="Weissenbach J."/>
            <person name="Roy S.W."/>
            <person name="Artiguenave F."/>
            <person name="Postlethwait J.H."/>
            <person name="Manak J.R."/>
            <person name="Thompson E.M."/>
            <person name="Jaillon O."/>
            <person name="Du Pasquier L."/>
            <person name="Boudinot P."/>
            <person name="Liberles D.A."/>
            <person name="Volff J.N."/>
            <person name="Philippe H."/>
            <person name="Lenhard B."/>
            <person name="Roest Crollius H."/>
            <person name="Wincker P."/>
            <person name="Chourrout D."/>
        </authorList>
    </citation>
    <scope>NUCLEOTIDE SEQUENCE [LARGE SCALE GENOMIC DNA]</scope>
</reference>
<name>E4Z349_OIKDI</name>
<feature type="non-terminal residue" evidence="1">
    <location>
        <position position="1"/>
    </location>
</feature>
<dbReference type="Proteomes" id="UP000011014">
    <property type="component" value="Unassembled WGS sequence"/>
</dbReference>
<accession>E4Z349</accession>
<dbReference type="AlphaFoldDB" id="E4Z349"/>
<dbReference type="EMBL" id="FN656896">
    <property type="protein sequence ID" value="CBY42127.1"/>
    <property type="molecule type" value="Genomic_DNA"/>
</dbReference>
<gene>
    <name evidence="1" type="ORF">GSOID_T00025799001</name>
</gene>